<gene>
    <name evidence="3" type="ORF">R3P38DRAFT_3078504</name>
</gene>
<organism evidence="3 4">
    <name type="scientific">Favolaschia claudopus</name>
    <dbReference type="NCBI Taxonomy" id="2862362"/>
    <lineage>
        <taxon>Eukaryota</taxon>
        <taxon>Fungi</taxon>
        <taxon>Dikarya</taxon>
        <taxon>Basidiomycota</taxon>
        <taxon>Agaricomycotina</taxon>
        <taxon>Agaricomycetes</taxon>
        <taxon>Agaricomycetidae</taxon>
        <taxon>Agaricales</taxon>
        <taxon>Marasmiineae</taxon>
        <taxon>Mycenaceae</taxon>
        <taxon>Favolaschia</taxon>
    </lineage>
</organism>
<feature type="compositionally biased region" description="Polar residues" evidence="1">
    <location>
        <begin position="258"/>
        <end position="267"/>
    </location>
</feature>
<dbReference type="Proteomes" id="UP001362999">
    <property type="component" value="Unassembled WGS sequence"/>
</dbReference>
<keyword evidence="2" id="KW-0472">Membrane</keyword>
<feature type="non-terminal residue" evidence="3">
    <location>
        <position position="286"/>
    </location>
</feature>
<keyword evidence="2" id="KW-0812">Transmembrane</keyword>
<proteinExistence type="predicted"/>
<dbReference type="AlphaFoldDB" id="A0AAV9ZW08"/>
<feature type="transmembrane region" description="Helical" evidence="2">
    <location>
        <begin position="155"/>
        <end position="178"/>
    </location>
</feature>
<evidence type="ECO:0000256" key="2">
    <source>
        <dbReference type="SAM" id="Phobius"/>
    </source>
</evidence>
<protein>
    <submittedName>
        <fullName evidence="3">Uncharacterized protein</fullName>
    </submittedName>
</protein>
<keyword evidence="4" id="KW-1185">Reference proteome</keyword>
<dbReference type="EMBL" id="JAWWNJ010000105">
    <property type="protein sequence ID" value="KAK6992963.1"/>
    <property type="molecule type" value="Genomic_DNA"/>
</dbReference>
<name>A0AAV9ZW08_9AGAR</name>
<sequence>MSLGLPQKVSAATATLTVSRRAVVTETIIDFVTVTNAPPLVQTVTPLVVAGVTITVDPKVAQYSTPYVHADDPGVAQYSTPRFDGAAQTTSPALSSATFLASQPLKESSTLLSTNSNLSSEVAASATPTSSQSSSSAPALGADINSDSSKLNKTAIIGITSAVTISVVVLILLIYVFLRIRNASRRRNLDREMDDSFQQAMEKVATKDAELYRAQTNNSTMSIGADNYSVAGGIVYLEYASADHWQQQSADSPPDYEASTSSQTGQVQPAGLSLPNPFDKPTELKI</sequence>
<evidence type="ECO:0000256" key="1">
    <source>
        <dbReference type="SAM" id="MobiDB-lite"/>
    </source>
</evidence>
<keyword evidence="2" id="KW-1133">Transmembrane helix</keyword>
<reference evidence="3 4" key="1">
    <citation type="journal article" date="2024" name="J Genomics">
        <title>Draft genome sequencing and assembly of Favolaschia claudopus CIRM-BRFM 2984 isolated from oak limbs.</title>
        <authorList>
            <person name="Navarro D."/>
            <person name="Drula E."/>
            <person name="Chaduli D."/>
            <person name="Cazenave R."/>
            <person name="Ahrendt S."/>
            <person name="Wang J."/>
            <person name="Lipzen A."/>
            <person name="Daum C."/>
            <person name="Barry K."/>
            <person name="Grigoriev I.V."/>
            <person name="Favel A."/>
            <person name="Rosso M.N."/>
            <person name="Martin F."/>
        </authorList>
    </citation>
    <scope>NUCLEOTIDE SEQUENCE [LARGE SCALE GENOMIC DNA]</scope>
    <source>
        <strain evidence="3 4">CIRM-BRFM 2984</strain>
    </source>
</reference>
<feature type="region of interest" description="Disordered" evidence="1">
    <location>
        <begin position="246"/>
        <end position="286"/>
    </location>
</feature>
<comment type="caution">
    <text evidence="3">The sequence shown here is derived from an EMBL/GenBank/DDBJ whole genome shotgun (WGS) entry which is preliminary data.</text>
</comment>
<evidence type="ECO:0000313" key="3">
    <source>
        <dbReference type="EMBL" id="KAK6992963.1"/>
    </source>
</evidence>
<evidence type="ECO:0000313" key="4">
    <source>
        <dbReference type="Proteomes" id="UP001362999"/>
    </source>
</evidence>
<accession>A0AAV9ZW08</accession>